<organism evidence="2 3">
    <name type="scientific">Natrinema salifodinae</name>
    <dbReference type="NCBI Taxonomy" id="1202768"/>
    <lineage>
        <taxon>Archaea</taxon>
        <taxon>Methanobacteriati</taxon>
        <taxon>Methanobacteriota</taxon>
        <taxon>Stenosarchaea group</taxon>
        <taxon>Halobacteria</taxon>
        <taxon>Halobacteriales</taxon>
        <taxon>Natrialbaceae</taxon>
        <taxon>Natrinema</taxon>
    </lineage>
</organism>
<evidence type="ECO:0000256" key="1">
    <source>
        <dbReference type="SAM" id="MobiDB-lite"/>
    </source>
</evidence>
<dbReference type="EMBL" id="FOIS01000002">
    <property type="protein sequence ID" value="SEV93975.1"/>
    <property type="molecule type" value="Genomic_DNA"/>
</dbReference>
<evidence type="ECO:0000313" key="2">
    <source>
        <dbReference type="EMBL" id="SEV93975.1"/>
    </source>
</evidence>
<keyword evidence="3" id="KW-1185">Reference proteome</keyword>
<protein>
    <submittedName>
        <fullName evidence="2">Uncharacterized protein</fullName>
    </submittedName>
</protein>
<proteinExistence type="predicted"/>
<gene>
    <name evidence="2" type="ORF">SAMN05216285_1160</name>
</gene>
<feature type="compositionally biased region" description="Acidic residues" evidence="1">
    <location>
        <begin position="10"/>
        <end position="20"/>
    </location>
</feature>
<name>A0A1I0MYY6_9EURY</name>
<dbReference type="AlphaFoldDB" id="A0A1I0MYY6"/>
<dbReference type="Proteomes" id="UP000183275">
    <property type="component" value="Unassembled WGS sequence"/>
</dbReference>
<sequence length="29" mass="3032">MYPTVVSEVCLDEGEPGPPDESERGGGKP</sequence>
<accession>A0A1I0MYY6</accession>
<evidence type="ECO:0000313" key="3">
    <source>
        <dbReference type="Proteomes" id="UP000183275"/>
    </source>
</evidence>
<feature type="region of interest" description="Disordered" evidence="1">
    <location>
        <begin position="1"/>
        <end position="29"/>
    </location>
</feature>
<reference evidence="3" key="1">
    <citation type="submission" date="2016-10" db="EMBL/GenBank/DDBJ databases">
        <authorList>
            <person name="Varghese N."/>
        </authorList>
    </citation>
    <scope>NUCLEOTIDE SEQUENCE [LARGE SCALE GENOMIC DNA]</scope>
    <source>
        <strain evidence="3">CGMCC 1.12284</strain>
    </source>
</reference>